<feature type="chain" id="PRO_5046522471" evidence="1">
    <location>
        <begin position="19"/>
        <end position="445"/>
    </location>
</feature>
<evidence type="ECO:0000313" key="2">
    <source>
        <dbReference type="EMBL" id="OQP53206.1"/>
    </source>
</evidence>
<proteinExistence type="predicted"/>
<keyword evidence="1" id="KW-0732">Signal</keyword>
<dbReference type="Proteomes" id="UP000192277">
    <property type="component" value="Unassembled WGS sequence"/>
</dbReference>
<comment type="caution">
    <text evidence="2">The sequence shown here is derived from an EMBL/GenBank/DDBJ whole genome shotgun (WGS) entry which is preliminary data.</text>
</comment>
<reference evidence="2 3" key="1">
    <citation type="submission" date="2016-04" db="EMBL/GenBank/DDBJ databases">
        <authorList>
            <person name="Chen L."/>
            <person name="Zhuang W."/>
            <person name="Wang G."/>
        </authorList>
    </citation>
    <scope>NUCLEOTIDE SEQUENCE [LARGE SCALE GENOMIC DNA]</scope>
    <source>
        <strain evidence="3">GR20</strain>
    </source>
</reference>
<accession>A0ABX3P2G6</accession>
<protein>
    <submittedName>
        <fullName evidence="2">Uncharacterized protein</fullName>
    </submittedName>
</protein>
<dbReference type="EMBL" id="LWBO01000003">
    <property type="protein sequence ID" value="OQP53206.1"/>
    <property type="molecule type" value="Genomic_DNA"/>
</dbReference>
<keyword evidence="3" id="KW-1185">Reference proteome</keyword>
<gene>
    <name evidence="2" type="ORF">A4D02_22695</name>
</gene>
<evidence type="ECO:0000313" key="3">
    <source>
        <dbReference type="Proteomes" id="UP000192277"/>
    </source>
</evidence>
<organism evidence="2 3">
    <name type="scientific">Niastella koreensis</name>
    <dbReference type="NCBI Taxonomy" id="354356"/>
    <lineage>
        <taxon>Bacteria</taxon>
        <taxon>Pseudomonadati</taxon>
        <taxon>Bacteroidota</taxon>
        <taxon>Chitinophagia</taxon>
        <taxon>Chitinophagales</taxon>
        <taxon>Chitinophagaceae</taxon>
        <taxon>Niastella</taxon>
    </lineage>
</organism>
<dbReference type="RefSeq" id="WP_014218253.1">
    <property type="nucleotide sequence ID" value="NZ_LWBO01000003.1"/>
</dbReference>
<sequence>MRLFFCILFSAIMLKAAAQQKHYELNLGWKSNKLELHSISDKNKQQSCTFIVSDSIRALVFNNQVQVIQQFGMEHKNYQQLLGGFIRNAKVYLFTREWQKENELHNWVLDIATGIAKENILPFDVNKEKLVDRISGGDRFLYITSNKKTAELIVYNFTSETQFDTLRYPLGVHKADFGTVDMEGVCPIDVAVEKNKLYLQGDTLQLVMNDQLNTTQITSFDIPNKKISERVISHQAHASADNSFLFENKLFYIGASADSLCVQIVDVNSSAVKMSFVALAEDTITFKNTPIMQEGGFYAYGGTREIGRTKQLLRKMDNGDPVIGATINANNQLELVVGSFMKMRMAMGTGGVAFRPAGNSSLVMMPPGMFYSNYWDKSVRFKTLLNARSLEHISGVPGNSINEKIDYYTGGRKIPPMGINLFKTNGRYYVAYYENDSRKLSILKF</sequence>
<evidence type="ECO:0000256" key="1">
    <source>
        <dbReference type="SAM" id="SignalP"/>
    </source>
</evidence>
<name>A0ABX3P2G6_9BACT</name>
<feature type="signal peptide" evidence="1">
    <location>
        <begin position="1"/>
        <end position="18"/>
    </location>
</feature>